<evidence type="ECO:0000256" key="8">
    <source>
        <dbReference type="SAM" id="MobiDB-lite"/>
    </source>
</evidence>
<comment type="subunit">
    <text evidence="6">Part of the 50S ribosomal subunit.</text>
</comment>
<dbReference type="Pfam" id="PF00467">
    <property type="entry name" value="KOW"/>
    <property type="match status" value="1"/>
</dbReference>
<dbReference type="InterPro" id="IPR014722">
    <property type="entry name" value="Rib_uL2_dom2"/>
</dbReference>
<dbReference type="HAMAP" id="MF_01326_B">
    <property type="entry name" value="Ribosomal_uL24_B"/>
    <property type="match status" value="1"/>
</dbReference>
<dbReference type="CDD" id="cd06089">
    <property type="entry name" value="KOW_RPL26"/>
    <property type="match status" value="1"/>
</dbReference>
<dbReference type="InterPro" id="IPR005824">
    <property type="entry name" value="KOW"/>
</dbReference>
<accession>A0A1Z1MQL3</accession>
<keyword evidence="6" id="KW-0699">rRNA-binding</keyword>
<keyword evidence="3 6" id="KW-0689">Ribosomal protein</keyword>
<proteinExistence type="inferred from homology"/>
<dbReference type="EMBL" id="MF101450">
    <property type="protein sequence ID" value="ARW68142.1"/>
    <property type="molecule type" value="Genomic_DNA"/>
</dbReference>
<comment type="subcellular location">
    <subcellularLocation>
        <location evidence="6">Plastid</location>
        <location evidence="6">Chloroplast</location>
    </subcellularLocation>
</comment>
<dbReference type="GO" id="GO:0003735">
    <property type="term" value="F:structural constituent of ribosome"/>
    <property type="evidence" value="ECO:0007669"/>
    <property type="project" value="InterPro"/>
</dbReference>
<evidence type="ECO:0000256" key="6">
    <source>
        <dbReference type="HAMAP-Rule" id="MF_01326"/>
    </source>
</evidence>
<protein>
    <recommendedName>
        <fullName evidence="5 6">Large ribosomal subunit protein uL24c</fullName>
    </recommendedName>
</protein>
<dbReference type="GO" id="GO:0019843">
    <property type="term" value="F:rRNA binding"/>
    <property type="evidence" value="ECO:0007669"/>
    <property type="project" value="UniProtKB-UniRule"/>
</dbReference>
<reference evidence="10" key="1">
    <citation type="journal article" date="2017" name="J. Phycol.">
        <title>Analysis of chloroplast genomes and a supermatrix inform reclassification of the Rhodomelaceae (Rhodophyta).</title>
        <authorList>
            <person name="Diaz-Tapia P."/>
            <person name="Maggs C.A."/>
            <person name="West J.A."/>
            <person name="Verbruggen H."/>
        </authorList>
    </citation>
    <scope>NUCLEOTIDE SEQUENCE</scope>
    <source>
        <strain evidence="10">PD1561</strain>
    </source>
</reference>
<dbReference type="InterPro" id="IPR057264">
    <property type="entry name" value="Ribosomal_uL24_C"/>
</dbReference>
<evidence type="ECO:0000256" key="4">
    <source>
        <dbReference type="ARBA" id="ARBA00023274"/>
    </source>
</evidence>
<comment type="similarity">
    <text evidence="2 6 7">Belongs to the universal ribosomal protein uL24 family.</text>
</comment>
<evidence type="ECO:0000256" key="2">
    <source>
        <dbReference type="ARBA" id="ARBA00010618"/>
    </source>
</evidence>
<organism evidence="10">
    <name type="scientific">Cliftonaea pectinata</name>
    <dbReference type="NCBI Taxonomy" id="2007206"/>
    <lineage>
        <taxon>Eukaryota</taxon>
        <taxon>Rhodophyta</taxon>
        <taxon>Florideophyceae</taxon>
        <taxon>Rhodymeniophycidae</taxon>
        <taxon>Ceramiales</taxon>
        <taxon>Rhodomelaceae</taxon>
        <taxon>Polyzonieae</taxon>
        <taxon>Cliftonaea</taxon>
    </lineage>
</organism>
<dbReference type="SMART" id="SM00739">
    <property type="entry name" value="KOW"/>
    <property type="match status" value="1"/>
</dbReference>
<feature type="domain" description="KOW" evidence="9">
    <location>
        <begin position="10"/>
        <end position="37"/>
    </location>
</feature>
<dbReference type="GO" id="GO:0009507">
    <property type="term" value="C:chloroplast"/>
    <property type="evidence" value="ECO:0007669"/>
    <property type="project" value="UniProtKB-SubCell"/>
</dbReference>
<keyword evidence="10" id="KW-0934">Plastid</keyword>
<evidence type="ECO:0000313" key="10">
    <source>
        <dbReference type="EMBL" id="ARW68142.1"/>
    </source>
</evidence>
<dbReference type="Pfam" id="PF17136">
    <property type="entry name" value="ribosomal_L24"/>
    <property type="match status" value="1"/>
</dbReference>
<dbReference type="InterPro" id="IPR008991">
    <property type="entry name" value="Translation_prot_SH3-like_sf"/>
</dbReference>
<evidence type="ECO:0000256" key="7">
    <source>
        <dbReference type="RuleBase" id="RU003477"/>
    </source>
</evidence>
<keyword evidence="10" id="KW-0150">Chloroplast</keyword>
<dbReference type="PROSITE" id="PS01108">
    <property type="entry name" value="RIBOSOMAL_L24"/>
    <property type="match status" value="1"/>
</dbReference>
<dbReference type="GO" id="GO:1990904">
    <property type="term" value="C:ribonucleoprotein complex"/>
    <property type="evidence" value="ECO:0007669"/>
    <property type="project" value="UniProtKB-KW"/>
</dbReference>
<evidence type="ECO:0000259" key="9">
    <source>
        <dbReference type="SMART" id="SM00739"/>
    </source>
</evidence>
<name>A0A1Z1MQL3_9FLOR</name>
<evidence type="ECO:0000256" key="3">
    <source>
        <dbReference type="ARBA" id="ARBA00022980"/>
    </source>
</evidence>
<dbReference type="Gene3D" id="2.30.30.30">
    <property type="match status" value="1"/>
</dbReference>
<feature type="compositionally biased region" description="Basic and acidic residues" evidence="8">
    <location>
        <begin position="56"/>
        <end position="71"/>
    </location>
</feature>
<dbReference type="SUPFAM" id="SSF50104">
    <property type="entry name" value="Translation proteins SH3-like domain"/>
    <property type="match status" value="1"/>
</dbReference>
<geneLocation type="chloroplast" evidence="10"/>
<sequence>MKNFNKKNHSIKTGDYVEVISGKYKGKQGKVICILNKKEYLTIEGINLKTKHNKPQKTDEKGKIKKKEGPIHHSNIKLIQ</sequence>
<keyword evidence="4 6" id="KW-0687">Ribonucleoprotein</keyword>
<dbReference type="InterPro" id="IPR003256">
    <property type="entry name" value="Ribosomal_uL24"/>
</dbReference>
<dbReference type="InterPro" id="IPR041988">
    <property type="entry name" value="Ribosomal_uL24_KOW"/>
</dbReference>
<dbReference type="AlphaFoldDB" id="A0A1Z1MQL3"/>
<dbReference type="PANTHER" id="PTHR12903">
    <property type="entry name" value="MITOCHONDRIAL RIBOSOMAL PROTEIN L24"/>
    <property type="match status" value="1"/>
</dbReference>
<dbReference type="GO" id="GO:0005840">
    <property type="term" value="C:ribosome"/>
    <property type="evidence" value="ECO:0007669"/>
    <property type="project" value="UniProtKB-KW"/>
</dbReference>
<comment type="function">
    <text evidence="1 6">One of two assembly initiator proteins, it binds directly to the 5'-end of the 23S rRNA, where it nucleates assembly of the 50S subunit.</text>
</comment>
<keyword evidence="6" id="KW-0694">RNA-binding</keyword>
<dbReference type="InterPro" id="IPR005825">
    <property type="entry name" value="Ribosomal_uL24_CS"/>
</dbReference>
<dbReference type="GO" id="GO:0006412">
    <property type="term" value="P:translation"/>
    <property type="evidence" value="ECO:0007669"/>
    <property type="project" value="UniProtKB-UniRule"/>
</dbReference>
<dbReference type="RefSeq" id="YP_009398952.1">
    <property type="nucleotide sequence ID" value="NC_035294.1"/>
</dbReference>
<feature type="region of interest" description="Disordered" evidence="8">
    <location>
        <begin position="52"/>
        <end position="80"/>
    </location>
</feature>
<evidence type="ECO:0000256" key="5">
    <source>
        <dbReference type="ARBA" id="ARBA00035282"/>
    </source>
</evidence>
<gene>
    <name evidence="6 10" type="primary">rpl24</name>
</gene>
<evidence type="ECO:0000256" key="1">
    <source>
        <dbReference type="ARBA" id="ARBA00004072"/>
    </source>
</evidence>
<dbReference type="GeneID" id="33361518"/>
<dbReference type="NCBIfam" id="TIGR01079">
    <property type="entry name" value="rplX_bact"/>
    <property type="match status" value="1"/>
</dbReference>